<dbReference type="Pfam" id="PF13561">
    <property type="entry name" value="adh_short_C2"/>
    <property type="match status" value="1"/>
</dbReference>
<evidence type="ECO:0000259" key="8">
    <source>
        <dbReference type="SMART" id="SM00822"/>
    </source>
</evidence>
<evidence type="ECO:0000256" key="7">
    <source>
        <dbReference type="ARBA" id="ARBA00073443"/>
    </source>
</evidence>
<dbReference type="PANTHER" id="PTHR42760">
    <property type="entry name" value="SHORT-CHAIN DEHYDROGENASES/REDUCTASES FAMILY MEMBER"/>
    <property type="match status" value="1"/>
</dbReference>
<dbReference type="GO" id="GO:0030497">
    <property type="term" value="P:fatty acid elongation"/>
    <property type="evidence" value="ECO:0007669"/>
    <property type="project" value="TreeGrafter"/>
</dbReference>
<dbReference type="SMART" id="SM00822">
    <property type="entry name" value="PKS_KR"/>
    <property type="match status" value="1"/>
</dbReference>
<dbReference type="PANTHER" id="PTHR42760:SF40">
    <property type="entry name" value="3-OXOACYL-[ACYL-CARRIER-PROTEIN] REDUCTASE, CHLOROPLASTIC"/>
    <property type="match status" value="1"/>
</dbReference>
<evidence type="ECO:0000256" key="5">
    <source>
        <dbReference type="ARBA" id="ARBA00060518"/>
    </source>
</evidence>
<evidence type="ECO:0000313" key="9">
    <source>
        <dbReference type="EMBL" id="SDT18428.1"/>
    </source>
</evidence>
<comment type="pathway">
    <text evidence="5">Aromatic compound metabolism; p-cumate degradation; acetaldehyde and pyruvate from p-cumate: step 2/7.</text>
</comment>
<sequence length="253" mass="26065">MSTQSSLAGQRILVTGAATGIGRACVEALAGRGARVWAGHQAGQEPLMDELIRSMAAQGGTVLAVEADVADAASVDAMFASIAKDGPLYGLVNNAGVILEKPFLQTDERDWRQVMSVDLDGVYRCCRIALQGMAAQGGGSIVNVTSDLGFLGREEYVAYCAAKAGVIGLTRALAREFAPHIPINGVAPGPIETAMVSPANMSAEWIAREVAIPAGRLGQPAEVAAAVCFLLSSEASFFTGQILGPNGGSWMGG</sequence>
<feature type="domain" description="Ketoreductase" evidence="8">
    <location>
        <begin position="10"/>
        <end position="194"/>
    </location>
</feature>
<dbReference type="InterPro" id="IPR002347">
    <property type="entry name" value="SDR_fam"/>
</dbReference>
<keyword evidence="2" id="KW-0560">Oxidoreductase</keyword>
<dbReference type="FunFam" id="3.40.50.720:FF:000173">
    <property type="entry name" value="3-oxoacyl-[acyl-carrier protein] reductase"/>
    <property type="match status" value="1"/>
</dbReference>
<comment type="catalytic activity">
    <reaction evidence="4">
        <text>(2R,3S)-2,3-dihydroxy-2,3-dihydro-p-cumate + NAD(+) = 2,3-dihydroxy-p-cumate + NADH + H(+)</text>
        <dbReference type="Rhea" id="RHEA:23772"/>
        <dbReference type="ChEBI" id="CHEBI:15378"/>
        <dbReference type="ChEBI" id="CHEBI:36647"/>
        <dbReference type="ChEBI" id="CHEBI:57540"/>
        <dbReference type="ChEBI" id="CHEBI:57945"/>
        <dbReference type="ChEBI" id="CHEBI:58420"/>
        <dbReference type="EC" id="1.3.1.58"/>
    </reaction>
</comment>
<comment type="similarity">
    <text evidence="1">Belongs to the short-chain dehydrogenases/reductases (SDR) family.</text>
</comment>
<dbReference type="Proteomes" id="UP000243207">
    <property type="component" value="Chromosome I"/>
</dbReference>
<evidence type="ECO:0000256" key="3">
    <source>
        <dbReference type="ARBA" id="ARBA00042907"/>
    </source>
</evidence>
<protein>
    <recommendedName>
        <fullName evidence="7">2,3-dihydroxy-2,3-dihydro-p-cumate dehydrogenase</fullName>
        <ecNumber evidence="6">1.3.1.58</ecNumber>
    </recommendedName>
    <alternativeName>
        <fullName evidence="3">Biphenyl-2,3-dihydro-2,3-diol dehydrogenase</fullName>
    </alternativeName>
</protein>
<accession>A0A1H1YA63</accession>
<dbReference type="PRINTS" id="PR00081">
    <property type="entry name" value="GDHRDH"/>
</dbReference>
<evidence type="ECO:0000256" key="6">
    <source>
        <dbReference type="ARBA" id="ARBA00066455"/>
    </source>
</evidence>
<dbReference type="GO" id="GO:0016616">
    <property type="term" value="F:oxidoreductase activity, acting on the CH-OH group of donors, NAD or NADP as acceptor"/>
    <property type="evidence" value="ECO:0007669"/>
    <property type="project" value="TreeGrafter"/>
</dbReference>
<dbReference type="EMBL" id="LT629736">
    <property type="protein sequence ID" value="SDT18428.1"/>
    <property type="molecule type" value="Genomic_DNA"/>
</dbReference>
<evidence type="ECO:0000256" key="2">
    <source>
        <dbReference type="ARBA" id="ARBA00023002"/>
    </source>
</evidence>
<dbReference type="SUPFAM" id="SSF51735">
    <property type="entry name" value="NAD(P)-binding Rossmann-fold domains"/>
    <property type="match status" value="1"/>
</dbReference>
<dbReference type="InterPro" id="IPR036291">
    <property type="entry name" value="NAD(P)-bd_dom_sf"/>
</dbReference>
<keyword evidence="10" id="KW-1185">Reference proteome</keyword>
<dbReference type="InterPro" id="IPR020904">
    <property type="entry name" value="Sc_DH/Rdtase_CS"/>
</dbReference>
<dbReference type="AlphaFoldDB" id="A0A1H1YA63"/>
<dbReference type="RefSeq" id="WP_231701495.1">
    <property type="nucleotide sequence ID" value="NZ_LT629736.1"/>
</dbReference>
<evidence type="ECO:0000256" key="4">
    <source>
        <dbReference type="ARBA" id="ARBA00050226"/>
    </source>
</evidence>
<dbReference type="GO" id="GO:0018511">
    <property type="term" value="F:2,3-dihydroxy-2,3-dihydro-p-cumate dehydrogenase activity"/>
    <property type="evidence" value="ECO:0007669"/>
    <property type="project" value="UniProtKB-EC"/>
</dbReference>
<gene>
    <name evidence="9" type="ORF">SAMN05216421_3097</name>
</gene>
<reference evidence="10" key="1">
    <citation type="submission" date="2016-10" db="EMBL/GenBank/DDBJ databases">
        <authorList>
            <person name="Varghese N."/>
            <person name="Submissions S."/>
        </authorList>
    </citation>
    <scope>NUCLEOTIDE SEQUENCE [LARGE SCALE GENOMIC DNA]</scope>
    <source>
        <strain evidence="10">NRRL B-51270</strain>
    </source>
</reference>
<evidence type="ECO:0000256" key="1">
    <source>
        <dbReference type="ARBA" id="ARBA00006484"/>
    </source>
</evidence>
<dbReference type="EC" id="1.3.1.58" evidence="6"/>
<dbReference type="STRING" id="487184.SAMN05216421_3097"/>
<dbReference type="Gene3D" id="3.40.50.720">
    <property type="entry name" value="NAD(P)-binding Rossmann-like Domain"/>
    <property type="match status" value="1"/>
</dbReference>
<evidence type="ECO:0000313" key="10">
    <source>
        <dbReference type="Proteomes" id="UP000243207"/>
    </source>
</evidence>
<name>A0A1H1YA63_9GAMM</name>
<dbReference type="PRINTS" id="PR00080">
    <property type="entry name" value="SDRFAMILY"/>
</dbReference>
<proteinExistence type="inferred from homology"/>
<dbReference type="PROSITE" id="PS00061">
    <property type="entry name" value="ADH_SHORT"/>
    <property type="match status" value="1"/>
</dbReference>
<dbReference type="InterPro" id="IPR057326">
    <property type="entry name" value="KR_dom"/>
</dbReference>
<organism evidence="9 10">
    <name type="scientific">Halopseudomonas xinjiangensis</name>
    <dbReference type="NCBI Taxonomy" id="487184"/>
    <lineage>
        <taxon>Bacteria</taxon>
        <taxon>Pseudomonadati</taxon>
        <taxon>Pseudomonadota</taxon>
        <taxon>Gammaproteobacteria</taxon>
        <taxon>Pseudomonadales</taxon>
        <taxon>Pseudomonadaceae</taxon>
        <taxon>Halopseudomonas</taxon>
    </lineage>
</organism>